<dbReference type="AlphaFoldDB" id="A0AAE0KEW3"/>
<accession>A0AAE0KEW3</accession>
<reference evidence="3" key="1">
    <citation type="journal article" date="2023" name="Mol. Phylogenet. Evol.">
        <title>Genome-scale phylogeny and comparative genomics of the fungal order Sordariales.</title>
        <authorList>
            <person name="Hensen N."/>
            <person name="Bonometti L."/>
            <person name="Westerberg I."/>
            <person name="Brannstrom I.O."/>
            <person name="Guillou S."/>
            <person name="Cros-Aarteil S."/>
            <person name="Calhoun S."/>
            <person name="Haridas S."/>
            <person name="Kuo A."/>
            <person name="Mondo S."/>
            <person name="Pangilinan J."/>
            <person name="Riley R."/>
            <person name="LaButti K."/>
            <person name="Andreopoulos B."/>
            <person name="Lipzen A."/>
            <person name="Chen C."/>
            <person name="Yan M."/>
            <person name="Daum C."/>
            <person name="Ng V."/>
            <person name="Clum A."/>
            <person name="Steindorff A."/>
            <person name="Ohm R.A."/>
            <person name="Martin F."/>
            <person name="Silar P."/>
            <person name="Natvig D.O."/>
            <person name="Lalanne C."/>
            <person name="Gautier V."/>
            <person name="Ament-Velasquez S.L."/>
            <person name="Kruys A."/>
            <person name="Hutchinson M.I."/>
            <person name="Powell A.J."/>
            <person name="Barry K."/>
            <person name="Miller A.N."/>
            <person name="Grigoriev I.V."/>
            <person name="Debuchy R."/>
            <person name="Gladieux P."/>
            <person name="Hiltunen Thoren M."/>
            <person name="Johannesson H."/>
        </authorList>
    </citation>
    <scope>NUCLEOTIDE SEQUENCE</scope>
    <source>
        <strain evidence="3">CBS 232.78</strain>
    </source>
</reference>
<dbReference type="EMBL" id="JAULSW010000007">
    <property type="protein sequence ID" value="KAK3375453.1"/>
    <property type="molecule type" value="Genomic_DNA"/>
</dbReference>
<feature type="region of interest" description="Disordered" evidence="1">
    <location>
        <begin position="1209"/>
        <end position="1234"/>
    </location>
</feature>
<dbReference type="Gene3D" id="3.80.10.10">
    <property type="entry name" value="Ribonuclease Inhibitor"/>
    <property type="match status" value="1"/>
</dbReference>
<protein>
    <recommendedName>
        <fullName evidence="2">LRR-containing protein second PH domain-containing protein</fullName>
    </recommendedName>
</protein>
<feature type="region of interest" description="Disordered" evidence="1">
    <location>
        <begin position="26"/>
        <end position="67"/>
    </location>
</feature>
<feature type="region of interest" description="Disordered" evidence="1">
    <location>
        <begin position="1172"/>
        <end position="1195"/>
    </location>
</feature>
<feature type="compositionally biased region" description="Basic residues" evidence="1">
    <location>
        <begin position="1173"/>
        <end position="1182"/>
    </location>
</feature>
<evidence type="ECO:0000313" key="4">
    <source>
        <dbReference type="Proteomes" id="UP001285441"/>
    </source>
</evidence>
<dbReference type="InterPro" id="IPR057334">
    <property type="entry name" value="PH_2nd_LRR"/>
</dbReference>
<feature type="compositionally biased region" description="Polar residues" evidence="1">
    <location>
        <begin position="112"/>
        <end position="125"/>
    </location>
</feature>
<proteinExistence type="predicted"/>
<dbReference type="Pfam" id="PF25353">
    <property type="entry name" value="PH_2nd_LRR"/>
    <property type="match status" value="1"/>
</dbReference>
<organism evidence="3 4">
    <name type="scientific">Podospora didyma</name>
    <dbReference type="NCBI Taxonomy" id="330526"/>
    <lineage>
        <taxon>Eukaryota</taxon>
        <taxon>Fungi</taxon>
        <taxon>Dikarya</taxon>
        <taxon>Ascomycota</taxon>
        <taxon>Pezizomycotina</taxon>
        <taxon>Sordariomycetes</taxon>
        <taxon>Sordariomycetidae</taxon>
        <taxon>Sordariales</taxon>
        <taxon>Podosporaceae</taxon>
        <taxon>Podospora</taxon>
    </lineage>
</organism>
<evidence type="ECO:0000256" key="1">
    <source>
        <dbReference type="SAM" id="MobiDB-lite"/>
    </source>
</evidence>
<dbReference type="InterPro" id="IPR032675">
    <property type="entry name" value="LRR_dom_sf"/>
</dbReference>
<feature type="region of interest" description="Disordered" evidence="1">
    <location>
        <begin position="94"/>
        <end position="135"/>
    </location>
</feature>
<dbReference type="SUPFAM" id="SSF52047">
    <property type="entry name" value="RNI-like"/>
    <property type="match status" value="1"/>
</dbReference>
<evidence type="ECO:0000259" key="2">
    <source>
        <dbReference type="Pfam" id="PF25353"/>
    </source>
</evidence>
<name>A0AAE0KEW3_9PEZI</name>
<keyword evidence="4" id="KW-1185">Reference proteome</keyword>
<dbReference type="Proteomes" id="UP001285441">
    <property type="component" value="Unassembled WGS sequence"/>
</dbReference>
<reference evidence="3" key="2">
    <citation type="submission" date="2023-06" db="EMBL/GenBank/DDBJ databases">
        <authorList>
            <consortium name="Lawrence Berkeley National Laboratory"/>
            <person name="Haridas S."/>
            <person name="Hensen N."/>
            <person name="Bonometti L."/>
            <person name="Westerberg I."/>
            <person name="Brannstrom I.O."/>
            <person name="Guillou S."/>
            <person name="Cros-Aarteil S."/>
            <person name="Calhoun S."/>
            <person name="Kuo A."/>
            <person name="Mondo S."/>
            <person name="Pangilinan J."/>
            <person name="Riley R."/>
            <person name="LaButti K."/>
            <person name="Andreopoulos B."/>
            <person name="Lipzen A."/>
            <person name="Chen C."/>
            <person name="Yanf M."/>
            <person name="Daum C."/>
            <person name="Ng V."/>
            <person name="Clum A."/>
            <person name="Steindorff A."/>
            <person name="Ohm R."/>
            <person name="Martin F."/>
            <person name="Silar P."/>
            <person name="Natvig D."/>
            <person name="Lalanne C."/>
            <person name="Gautier V."/>
            <person name="Ament-velasquez S.L."/>
            <person name="Kruys A."/>
            <person name="Hutchinson M.I."/>
            <person name="Powell A.J."/>
            <person name="Barry K."/>
            <person name="Miller A.N."/>
            <person name="Grigoriev I.V."/>
            <person name="Debuchy R."/>
            <person name="Gladieux P."/>
            <person name="Thoren M.H."/>
            <person name="Johannesson H."/>
        </authorList>
    </citation>
    <scope>NUCLEOTIDE SEQUENCE</scope>
    <source>
        <strain evidence="3">CBS 232.78</strain>
    </source>
</reference>
<sequence>MTVPTATMDLRRNKVMRMAPLTTNVSNVPEITTQSSPALVTPKSPASSEGSEHARSLSENNRSFSLTSIRHKARKSFSGRESVHEISGSLDKGAVNSHVRKLSKSRARPSSPLDTLSRRGSTYSDDNGRVSLADTASTTSSSYSLDWRTQSVEGYAALERDTQLLRTKAPYLVVTTDYLVKLKSHADVVAVFPHISEAPGGAPRSDTNISLGAALTEPLVLIPIAAIVSVFVAESTRPSFGIEIWWRNSTGISFRHTTFFFTCPMERDEQLYNIVRAMRGGNSTNSDENDTVLRREQGVAELLKKVQEVEEPRYPHRKFEFYPVVPRGITRKECIAKPEDASSKKLQESSAFYLMIGTYLCYLVEIQKPVKGSDPIVRHRSFGLVTLDNFRGDWTLHQERFNITFRDPFKAPVTLELASRHYRQIIQVFGTADRFLKPVWPQLWQTLEIFRVSGLKEPQYLVPREDFGSVKRTLDAYLAAYRCSPVDWEINWKTKYAPEFRLLPAKDGSRYSPLQLLAVLRALRYNDYFNSLSFRDIDLAVLWGVEDHDTSHSARRTANVAYLSRTCVSLGADEVEILKISPVLHQEFHALAFCSENIRQIDFTNCSTSLPSRASRHAKYTTPNLQFLTPILNLLKSGITKCNRLILSGNTHLRSDIEDLVETMKTGSIQALDVSFCGLDDMDMRDLVVSPLLNYPQSLQSLQLTGNLGRLPAYLIADMIQYLADLKELRLCGSLQGTIDGPLIPLEVFERLELLEELDISNFKINEPTVLELETFLYNRSLQMESGRPSSFRKLVLNQTGITGRQVARLFNAIGEDHGIHMCVNGNPIEDGVEDLAAAIQHQRGPIGLNMEMVEFRDESLYMLLIRALTDTRYLSFLSLSGTAPPPSPLGPLSPELVGTLENFFACNRSIRFLDMSGYCGRLEDGQLAKGFAGSLMGLAKNHTLTHLRVRNQNLHDDAGMVANVLGVNRHLLLFDCQENNLNLTSLKHLVGSFKNNHTIIEFPFSSAERASIWKGIVRSMQRRVQQQSLPVQHRRGNSAPSSGAVATKSASSIRDHTKDISDEEKALILSVFNKELSDLDSYLQRNRRALEQRSGIALEFYDSPTGNFIPSAAVKVPQPDDSWPPSPIIDELLAKSCRGLSPSPTIASATLGEVYAAVEHERCVDANLIGGRRTRQPRRPTVRSSSIAEEDESHTSYHIALRHIGVDGLESPTDTLDPVSETESPGSGEGDADFKKMMMQFTEVGFV</sequence>
<feature type="compositionally biased region" description="Polar residues" evidence="1">
    <location>
        <begin position="26"/>
        <end position="49"/>
    </location>
</feature>
<evidence type="ECO:0000313" key="3">
    <source>
        <dbReference type="EMBL" id="KAK3375453.1"/>
    </source>
</evidence>
<feature type="region of interest" description="Disordered" evidence="1">
    <location>
        <begin position="1028"/>
        <end position="1058"/>
    </location>
</feature>
<feature type="domain" description="LRR-containing protein second PH" evidence="2">
    <location>
        <begin position="314"/>
        <end position="443"/>
    </location>
</feature>
<gene>
    <name evidence="3" type="ORF">B0H63DRAFT_482951</name>
</gene>
<feature type="compositionally biased region" description="Polar residues" evidence="1">
    <location>
        <begin position="57"/>
        <end position="67"/>
    </location>
</feature>
<comment type="caution">
    <text evidence="3">The sequence shown here is derived from an EMBL/GenBank/DDBJ whole genome shotgun (WGS) entry which is preliminary data.</text>
</comment>
<feature type="compositionally biased region" description="Basic residues" evidence="1">
    <location>
        <begin position="98"/>
        <end position="107"/>
    </location>
</feature>